<dbReference type="InterPro" id="IPR036271">
    <property type="entry name" value="Tet_transcr_reg_TetR-rel_C_sf"/>
</dbReference>
<keyword evidence="1" id="KW-0805">Transcription regulation</keyword>
<dbReference type="Gene3D" id="1.10.357.10">
    <property type="entry name" value="Tetracycline Repressor, domain 2"/>
    <property type="match status" value="1"/>
</dbReference>
<keyword evidence="7" id="KW-1185">Reference proteome</keyword>
<dbReference type="EMBL" id="SMLD01000066">
    <property type="protein sequence ID" value="TDE45720.1"/>
    <property type="molecule type" value="Genomic_DNA"/>
</dbReference>
<name>A0A4R5FAG6_9ACTN</name>
<gene>
    <name evidence="6" type="ORF">E1295_24030</name>
</gene>
<proteinExistence type="predicted"/>
<comment type="caution">
    <text evidence="6">The sequence shown here is derived from an EMBL/GenBank/DDBJ whole genome shotgun (WGS) entry which is preliminary data.</text>
</comment>
<dbReference type="PANTHER" id="PTHR30055">
    <property type="entry name" value="HTH-TYPE TRANSCRIPTIONAL REGULATOR RUTR"/>
    <property type="match status" value="1"/>
</dbReference>
<dbReference type="InterPro" id="IPR050109">
    <property type="entry name" value="HTH-type_TetR-like_transc_reg"/>
</dbReference>
<feature type="domain" description="HTH tetR-type" evidence="5">
    <location>
        <begin position="6"/>
        <end position="66"/>
    </location>
</feature>
<keyword evidence="3" id="KW-0804">Transcription</keyword>
<dbReference type="SUPFAM" id="SSF46689">
    <property type="entry name" value="Homeodomain-like"/>
    <property type="match status" value="1"/>
</dbReference>
<keyword evidence="2 4" id="KW-0238">DNA-binding</keyword>
<evidence type="ECO:0000256" key="4">
    <source>
        <dbReference type="PROSITE-ProRule" id="PRU00335"/>
    </source>
</evidence>
<protein>
    <submittedName>
        <fullName evidence="6">TetR/AcrR family transcriptional regulator</fullName>
    </submittedName>
</protein>
<dbReference type="Pfam" id="PF13305">
    <property type="entry name" value="TetR_C_33"/>
    <property type="match status" value="1"/>
</dbReference>
<dbReference type="AlphaFoldDB" id="A0A4R5FAG6"/>
<dbReference type="Gene3D" id="1.10.10.60">
    <property type="entry name" value="Homeodomain-like"/>
    <property type="match status" value="1"/>
</dbReference>
<dbReference type="PROSITE" id="PS50977">
    <property type="entry name" value="HTH_TETR_2"/>
    <property type="match status" value="1"/>
</dbReference>
<organism evidence="6 7">
    <name type="scientific">Nonomuraea mesophila</name>
    <dbReference type="NCBI Taxonomy" id="2530382"/>
    <lineage>
        <taxon>Bacteria</taxon>
        <taxon>Bacillati</taxon>
        <taxon>Actinomycetota</taxon>
        <taxon>Actinomycetes</taxon>
        <taxon>Streptosporangiales</taxon>
        <taxon>Streptosporangiaceae</taxon>
        <taxon>Nonomuraea</taxon>
    </lineage>
</organism>
<reference evidence="6 7" key="1">
    <citation type="submission" date="2019-03" db="EMBL/GenBank/DDBJ databases">
        <title>Draft genome sequences of novel Actinobacteria.</title>
        <authorList>
            <person name="Sahin N."/>
            <person name="Ay H."/>
            <person name="Saygin H."/>
        </authorList>
    </citation>
    <scope>NUCLEOTIDE SEQUENCE [LARGE SCALE GENOMIC DNA]</scope>
    <source>
        <strain evidence="6 7">6K102</strain>
    </source>
</reference>
<evidence type="ECO:0000313" key="6">
    <source>
        <dbReference type="EMBL" id="TDE45720.1"/>
    </source>
</evidence>
<dbReference type="RefSeq" id="WP_132632867.1">
    <property type="nucleotide sequence ID" value="NZ_SMLD01000066.1"/>
</dbReference>
<dbReference type="InterPro" id="IPR025996">
    <property type="entry name" value="MT1864/Rv1816-like_C"/>
</dbReference>
<evidence type="ECO:0000256" key="2">
    <source>
        <dbReference type="ARBA" id="ARBA00023125"/>
    </source>
</evidence>
<dbReference type="GO" id="GO:0000976">
    <property type="term" value="F:transcription cis-regulatory region binding"/>
    <property type="evidence" value="ECO:0007669"/>
    <property type="project" value="TreeGrafter"/>
</dbReference>
<dbReference type="GO" id="GO:0003700">
    <property type="term" value="F:DNA-binding transcription factor activity"/>
    <property type="evidence" value="ECO:0007669"/>
    <property type="project" value="TreeGrafter"/>
</dbReference>
<dbReference type="InterPro" id="IPR001647">
    <property type="entry name" value="HTH_TetR"/>
</dbReference>
<accession>A0A4R5FAG6</accession>
<evidence type="ECO:0000313" key="7">
    <source>
        <dbReference type="Proteomes" id="UP000295136"/>
    </source>
</evidence>
<dbReference type="Proteomes" id="UP000295136">
    <property type="component" value="Unassembled WGS sequence"/>
</dbReference>
<sequence length="187" mass="20192">MPTPDRTSLDAIVQAARDILESQGLAQLTMQAVAGRVGVRAPSLYKRVRNRDALVRLVSEATLLDLEKHLNAVPATREPQENLAALLRALRAFAHARPAAYHLIFTNVPAPAKPDLDLLTRAATPLLRIAADLTGPGQTLEAARTITAWAHGFISMELADAFNLGGDVDRAYEYGLTHLTTAITKPT</sequence>
<evidence type="ECO:0000256" key="1">
    <source>
        <dbReference type="ARBA" id="ARBA00023015"/>
    </source>
</evidence>
<feature type="DNA-binding region" description="H-T-H motif" evidence="4">
    <location>
        <begin position="29"/>
        <end position="48"/>
    </location>
</feature>
<dbReference type="SUPFAM" id="SSF48498">
    <property type="entry name" value="Tetracyclin repressor-like, C-terminal domain"/>
    <property type="match status" value="1"/>
</dbReference>
<evidence type="ECO:0000259" key="5">
    <source>
        <dbReference type="PROSITE" id="PS50977"/>
    </source>
</evidence>
<dbReference type="Pfam" id="PF00440">
    <property type="entry name" value="TetR_N"/>
    <property type="match status" value="1"/>
</dbReference>
<dbReference type="InterPro" id="IPR009057">
    <property type="entry name" value="Homeodomain-like_sf"/>
</dbReference>
<dbReference type="PANTHER" id="PTHR30055:SF239">
    <property type="entry name" value="TRANSCRIPTIONAL REGULATORY PROTEIN"/>
    <property type="match status" value="1"/>
</dbReference>
<evidence type="ECO:0000256" key="3">
    <source>
        <dbReference type="ARBA" id="ARBA00023163"/>
    </source>
</evidence>